<evidence type="ECO:0000259" key="20">
    <source>
        <dbReference type="Pfam" id="PF00905"/>
    </source>
</evidence>
<reference evidence="22 23" key="1">
    <citation type="journal article" date="2017" name="Int. J. Syst. Evol. Microbiol.">
        <title>Bacillus notoginsengisoli sp. nov., a novel bacterium isolated from the rhizosphere of Panax notoginseng.</title>
        <authorList>
            <person name="Zhang M.Y."/>
            <person name="Cheng J."/>
            <person name="Cai Y."/>
            <person name="Zhang T.Y."/>
            <person name="Wu Y.Y."/>
            <person name="Manikprabhu D."/>
            <person name="Li W.J."/>
            <person name="Zhang Y.X."/>
        </authorList>
    </citation>
    <scope>NUCLEOTIDE SEQUENCE [LARGE SCALE GENOMIC DNA]</scope>
    <source>
        <strain evidence="22 23">JCM 30743</strain>
    </source>
</reference>
<dbReference type="InterPro" id="IPR050396">
    <property type="entry name" value="Glycosyltr_51/Transpeptidase"/>
</dbReference>
<sequence>MRKILFSGIIENWKKWHMNQIIILSLSTLVLGLLGSFFFFSKDADISTLKNELNQATVIYDVQGEVASKVTANKSEGTPISEIPDDMKNAVVAIEDHRFYEHNGVDLIGISRAFFRNVTAGGVVEGGSTITQQLTKNAILDAEKTYSRKMKEVMLAREIEKEYSKDDILQMYLNTIYFGDGAWGINRASKKYFGKEVKNLSLSESALLAGLIKAPSALNPYKHLDKAVKRRNVVLAMMEEHGFISKEQADKAREEKVVLVDKSEDPFTGKYPYYVDAVLEEAIKQYGFTQDELLTGGYQIYTELDPNMQGAVEATYKNDSLFPDGNERPVQSGAVLIDAKSGGIRALIGGRGEHVFRGYNRATQLKAQPGSSIKPIATYTPALEEGWEITDMVKDERMKFGNYEPNNYNGQFSGDIPMYEALKDSKNIPAVWLLSELGIEKGLDSIKQFGLPLDEEDRNLAVALGGLHTGVSPKQMAEAFSVFANRGEKMDAHTIIRIEDPSGNIVAERKAQKTKVTTPEVADKMNTMLLGVVDHGTGKGARIEDREVAGKTGSTQVDIPGIKGVKDQWFVGYTPDYVGAVWVGYDKTDEKHYLTTTSGEGAALIFKSFMTQALEGTKPASFNVQHIDELIEQRKREEEAKERKKFWNELNEGAKKWEERAKKEREKWEKKLKKEEKKKEKDREKEKKKKKKDDD</sequence>
<feature type="compositionally biased region" description="Basic and acidic residues" evidence="18">
    <location>
        <begin position="658"/>
        <end position="685"/>
    </location>
</feature>
<dbReference type="Pfam" id="PF00912">
    <property type="entry name" value="Transgly"/>
    <property type="match status" value="1"/>
</dbReference>
<comment type="similarity">
    <text evidence="2">In the N-terminal section; belongs to the glycosyltransferase 51 family.</text>
</comment>
<evidence type="ECO:0000256" key="10">
    <source>
        <dbReference type="ARBA" id="ARBA00022960"/>
    </source>
</evidence>
<proteinExistence type="inferred from homology"/>
<evidence type="ECO:0000256" key="11">
    <source>
        <dbReference type="ARBA" id="ARBA00022984"/>
    </source>
</evidence>
<feature type="compositionally biased region" description="Basic residues" evidence="18">
    <location>
        <begin position="686"/>
        <end position="695"/>
    </location>
</feature>
<keyword evidence="4" id="KW-0121">Carboxypeptidase</keyword>
<evidence type="ECO:0000256" key="18">
    <source>
        <dbReference type="SAM" id="MobiDB-lite"/>
    </source>
</evidence>
<dbReference type="PANTHER" id="PTHR32282:SF32">
    <property type="entry name" value="PENICILLIN-BINDING PROTEIN 2A"/>
    <property type="match status" value="1"/>
</dbReference>
<dbReference type="SUPFAM" id="SSF53955">
    <property type="entry name" value="Lysozyme-like"/>
    <property type="match status" value="1"/>
</dbReference>
<comment type="similarity">
    <text evidence="1">In the C-terminal section; belongs to the transpeptidase family.</text>
</comment>
<dbReference type="GO" id="GO:0008658">
    <property type="term" value="F:penicillin binding"/>
    <property type="evidence" value="ECO:0007669"/>
    <property type="project" value="InterPro"/>
</dbReference>
<dbReference type="FunFam" id="1.10.3810.10:FF:000001">
    <property type="entry name" value="Penicillin-binding protein 1A"/>
    <property type="match status" value="1"/>
</dbReference>
<dbReference type="AlphaFoldDB" id="A0A417YL36"/>
<gene>
    <name evidence="22" type="ORF">D1B31_19980</name>
</gene>
<evidence type="ECO:0000256" key="6">
    <source>
        <dbReference type="ARBA" id="ARBA00022676"/>
    </source>
</evidence>
<comment type="caution">
    <text evidence="22">The sequence shown here is derived from an EMBL/GenBank/DDBJ whole genome shotgun (WGS) entry which is preliminary data.</text>
</comment>
<evidence type="ECO:0000256" key="1">
    <source>
        <dbReference type="ARBA" id="ARBA00007090"/>
    </source>
</evidence>
<keyword evidence="15" id="KW-0961">Cell wall biogenesis/degradation</keyword>
<keyword evidence="13 19" id="KW-0472">Membrane</keyword>
<dbReference type="GO" id="GO:0071555">
    <property type="term" value="P:cell wall organization"/>
    <property type="evidence" value="ECO:0007669"/>
    <property type="project" value="UniProtKB-KW"/>
</dbReference>
<dbReference type="Gene3D" id="1.10.3810.10">
    <property type="entry name" value="Biosynthetic peptidoglycan transglycosylase-like"/>
    <property type="match status" value="1"/>
</dbReference>
<organism evidence="22 23">
    <name type="scientific">Neobacillus notoginsengisoli</name>
    <dbReference type="NCBI Taxonomy" id="1578198"/>
    <lineage>
        <taxon>Bacteria</taxon>
        <taxon>Bacillati</taxon>
        <taxon>Bacillota</taxon>
        <taxon>Bacilli</taxon>
        <taxon>Bacillales</taxon>
        <taxon>Bacillaceae</taxon>
        <taxon>Neobacillus</taxon>
    </lineage>
</organism>
<evidence type="ECO:0000256" key="17">
    <source>
        <dbReference type="ARBA" id="ARBA00049902"/>
    </source>
</evidence>
<evidence type="ECO:0000256" key="2">
    <source>
        <dbReference type="ARBA" id="ARBA00007739"/>
    </source>
</evidence>
<dbReference type="GO" id="GO:0006508">
    <property type="term" value="P:proteolysis"/>
    <property type="evidence" value="ECO:0007669"/>
    <property type="project" value="UniProtKB-KW"/>
</dbReference>
<evidence type="ECO:0000256" key="9">
    <source>
        <dbReference type="ARBA" id="ARBA00022801"/>
    </source>
</evidence>
<dbReference type="GO" id="GO:0009002">
    <property type="term" value="F:serine-type D-Ala-D-Ala carboxypeptidase activity"/>
    <property type="evidence" value="ECO:0007669"/>
    <property type="project" value="UniProtKB-EC"/>
</dbReference>
<dbReference type="RefSeq" id="WP_118923740.1">
    <property type="nucleotide sequence ID" value="NZ_QWEG01000015.1"/>
</dbReference>
<feature type="domain" description="Penicillin-binding protein transpeptidase" evidence="20">
    <location>
        <begin position="333"/>
        <end position="610"/>
    </location>
</feature>
<dbReference type="InterPro" id="IPR023346">
    <property type="entry name" value="Lysozyme-like_dom_sf"/>
</dbReference>
<comment type="catalytic activity">
    <reaction evidence="16">
        <text>Preferential cleavage: (Ac)2-L-Lys-D-Ala-|-D-Ala. Also transpeptidation of peptidyl-alanyl moieties that are N-acyl substituents of D-alanine.</text>
        <dbReference type="EC" id="3.4.16.4"/>
    </reaction>
</comment>
<dbReference type="SUPFAM" id="SSF56601">
    <property type="entry name" value="beta-lactamase/transpeptidase-like"/>
    <property type="match status" value="1"/>
</dbReference>
<dbReference type="OrthoDB" id="9766909at2"/>
<dbReference type="NCBIfam" id="TIGR02074">
    <property type="entry name" value="PBP_1a_fam"/>
    <property type="match status" value="1"/>
</dbReference>
<dbReference type="GO" id="GO:0008360">
    <property type="term" value="P:regulation of cell shape"/>
    <property type="evidence" value="ECO:0007669"/>
    <property type="project" value="UniProtKB-KW"/>
</dbReference>
<evidence type="ECO:0000256" key="4">
    <source>
        <dbReference type="ARBA" id="ARBA00022645"/>
    </source>
</evidence>
<dbReference type="PANTHER" id="PTHR32282">
    <property type="entry name" value="BINDING PROTEIN TRANSPEPTIDASE, PUTATIVE-RELATED"/>
    <property type="match status" value="1"/>
</dbReference>
<dbReference type="InterPro" id="IPR001460">
    <property type="entry name" value="PCN-bd_Tpept"/>
</dbReference>
<keyword evidence="8 19" id="KW-0812">Transmembrane</keyword>
<evidence type="ECO:0000256" key="7">
    <source>
        <dbReference type="ARBA" id="ARBA00022679"/>
    </source>
</evidence>
<dbReference type="Pfam" id="PF00905">
    <property type="entry name" value="Transpeptidase"/>
    <property type="match status" value="1"/>
</dbReference>
<evidence type="ECO:0000256" key="12">
    <source>
        <dbReference type="ARBA" id="ARBA00022989"/>
    </source>
</evidence>
<accession>A0A417YL36</accession>
<keyword evidence="14" id="KW-0511">Multifunctional enzyme</keyword>
<evidence type="ECO:0000256" key="14">
    <source>
        <dbReference type="ARBA" id="ARBA00023268"/>
    </source>
</evidence>
<name>A0A417YL36_9BACI</name>
<evidence type="ECO:0000256" key="13">
    <source>
        <dbReference type="ARBA" id="ARBA00023136"/>
    </source>
</evidence>
<evidence type="ECO:0000313" key="23">
    <source>
        <dbReference type="Proteomes" id="UP000284416"/>
    </source>
</evidence>
<protein>
    <submittedName>
        <fullName evidence="22">Penicillin-binding protein 1A</fullName>
    </submittedName>
</protein>
<dbReference type="GO" id="GO:0030288">
    <property type="term" value="C:outer membrane-bounded periplasmic space"/>
    <property type="evidence" value="ECO:0007669"/>
    <property type="project" value="TreeGrafter"/>
</dbReference>
<dbReference type="GO" id="GO:0008955">
    <property type="term" value="F:peptidoglycan glycosyltransferase activity"/>
    <property type="evidence" value="ECO:0007669"/>
    <property type="project" value="UniProtKB-EC"/>
</dbReference>
<evidence type="ECO:0000256" key="5">
    <source>
        <dbReference type="ARBA" id="ARBA00022670"/>
    </source>
</evidence>
<keyword evidence="7" id="KW-0808">Transferase</keyword>
<evidence type="ECO:0000256" key="16">
    <source>
        <dbReference type="ARBA" id="ARBA00034000"/>
    </source>
</evidence>
<dbReference type="InterPro" id="IPR036950">
    <property type="entry name" value="PBP_transglycosylase"/>
</dbReference>
<evidence type="ECO:0000256" key="8">
    <source>
        <dbReference type="ARBA" id="ARBA00022692"/>
    </source>
</evidence>
<dbReference type="InterPro" id="IPR012338">
    <property type="entry name" value="Beta-lactam/transpept-like"/>
</dbReference>
<comment type="catalytic activity">
    <reaction evidence="17">
        <text>[GlcNAc-(1-&gt;4)-Mur2Ac(oyl-L-Ala-gamma-D-Glu-L-Lys-D-Ala-D-Ala)](n)-di-trans,octa-cis-undecaprenyl diphosphate + beta-D-GlcNAc-(1-&gt;4)-Mur2Ac(oyl-L-Ala-gamma-D-Glu-L-Lys-D-Ala-D-Ala)-di-trans,octa-cis-undecaprenyl diphosphate = [GlcNAc-(1-&gt;4)-Mur2Ac(oyl-L-Ala-gamma-D-Glu-L-Lys-D-Ala-D-Ala)](n+1)-di-trans,octa-cis-undecaprenyl diphosphate + di-trans,octa-cis-undecaprenyl diphosphate + H(+)</text>
        <dbReference type="Rhea" id="RHEA:23708"/>
        <dbReference type="Rhea" id="RHEA-COMP:9602"/>
        <dbReference type="Rhea" id="RHEA-COMP:9603"/>
        <dbReference type="ChEBI" id="CHEBI:15378"/>
        <dbReference type="ChEBI" id="CHEBI:58405"/>
        <dbReference type="ChEBI" id="CHEBI:60033"/>
        <dbReference type="ChEBI" id="CHEBI:78435"/>
        <dbReference type="EC" id="2.4.99.28"/>
    </reaction>
</comment>
<dbReference type="InterPro" id="IPR001264">
    <property type="entry name" value="Glyco_trans_51"/>
</dbReference>
<keyword evidence="10" id="KW-0133">Cell shape</keyword>
<dbReference type="Proteomes" id="UP000284416">
    <property type="component" value="Unassembled WGS sequence"/>
</dbReference>
<keyword evidence="11" id="KW-0573">Peptidoglycan synthesis</keyword>
<keyword evidence="5" id="KW-0645">Protease</keyword>
<dbReference type="GO" id="GO:0009252">
    <property type="term" value="P:peptidoglycan biosynthetic process"/>
    <property type="evidence" value="ECO:0007669"/>
    <property type="project" value="UniProtKB-KW"/>
</dbReference>
<dbReference type="EMBL" id="QWEG01000015">
    <property type="protein sequence ID" value="RHW34179.1"/>
    <property type="molecule type" value="Genomic_DNA"/>
</dbReference>
<feature type="region of interest" description="Disordered" evidence="18">
    <location>
        <begin position="658"/>
        <end position="695"/>
    </location>
</feature>
<evidence type="ECO:0000313" key="22">
    <source>
        <dbReference type="EMBL" id="RHW34179.1"/>
    </source>
</evidence>
<keyword evidence="12 19" id="KW-1133">Transmembrane helix</keyword>
<keyword evidence="6" id="KW-0328">Glycosyltransferase</keyword>
<evidence type="ECO:0000256" key="19">
    <source>
        <dbReference type="SAM" id="Phobius"/>
    </source>
</evidence>
<feature type="transmembrane region" description="Helical" evidence="19">
    <location>
        <begin position="21"/>
        <end position="40"/>
    </location>
</feature>
<evidence type="ECO:0000256" key="3">
    <source>
        <dbReference type="ARBA" id="ARBA00022475"/>
    </source>
</evidence>
<dbReference type="Gene3D" id="3.40.710.10">
    <property type="entry name" value="DD-peptidase/beta-lactamase superfamily"/>
    <property type="match status" value="1"/>
</dbReference>
<evidence type="ECO:0000259" key="21">
    <source>
        <dbReference type="Pfam" id="PF00912"/>
    </source>
</evidence>
<evidence type="ECO:0000256" key="15">
    <source>
        <dbReference type="ARBA" id="ARBA00023316"/>
    </source>
</evidence>
<keyword evidence="9" id="KW-0378">Hydrolase</keyword>
<keyword evidence="23" id="KW-1185">Reference proteome</keyword>
<feature type="domain" description="Glycosyl transferase family 51" evidence="21">
    <location>
        <begin position="65"/>
        <end position="238"/>
    </location>
</feature>
<keyword evidence="3" id="KW-1003">Cell membrane</keyword>